<organism evidence="1 2">
    <name type="scientific">Paramuricea clavata</name>
    <name type="common">Red gorgonian</name>
    <name type="synonym">Violescent sea-whip</name>
    <dbReference type="NCBI Taxonomy" id="317549"/>
    <lineage>
        <taxon>Eukaryota</taxon>
        <taxon>Metazoa</taxon>
        <taxon>Cnidaria</taxon>
        <taxon>Anthozoa</taxon>
        <taxon>Octocorallia</taxon>
        <taxon>Malacalcyonacea</taxon>
        <taxon>Plexauridae</taxon>
        <taxon>Paramuricea</taxon>
    </lineage>
</organism>
<dbReference type="PANTHER" id="PTHR33198:SF19">
    <property type="entry name" value="CCHC-TYPE DOMAIN-CONTAINING PROTEIN"/>
    <property type="match status" value="1"/>
</dbReference>
<gene>
    <name evidence="1" type="ORF">PACLA_8A051575</name>
</gene>
<dbReference type="PANTHER" id="PTHR33198">
    <property type="entry name" value="ANK_REP_REGION DOMAIN-CONTAINING PROTEIN-RELATED"/>
    <property type="match status" value="1"/>
</dbReference>
<evidence type="ECO:0000313" key="2">
    <source>
        <dbReference type="Proteomes" id="UP001152795"/>
    </source>
</evidence>
<dbReference type="AlphaFoldDB" id="A0A6S7H414"/>
<keyword evidence="2" id="KW-1185">Reference proteome</keyword>
<dbReference type="OrthoDB" id="5971890at2759"/>
<name>A0A6S7H414_PARCT</name>
<sequence>MSSTPLFGILGEFDPSTKLFAAYSERLEQYFIANSIGQCPADATQEALAAADKKKFTVFISVIGKKSYATLRDLCSPDSPKDKSFSELCEMLRTHYKLKRLVVAETYRFHRCIQEENENVSDYSARLRHYASTCDFGQFLNRSLHDQFICGIRNSATRKKLLNEDRTFQDVLKVAIADEVASKETLAFQNNTKPVN</sequence>
<protein>
    <submittedName>
        <fullName evidence="1">Uncharacterized protein</fullName>
    </submittedName>
</protein>
<proteinExistence type="predicted"/>
<comment type="caution">
    <text evidence="1">The sequence shown here is derived from an EMBL/GenBank/DDBJ whole genome shotgun (WGS) entry which is preliminary data.</text>
</comment>
<accession>A0A6S7H414</accession>
<reference evidence="1" key="1">
    <citation type="submission" date="2020-04" db="EMBL/GenBank/DDBJ databases">
        <authorList>
            <person name="Alioto T."/>
            <person name="Alioto T."/>
            <person name="Gomez Garrido J."/>
        </authorList>
    </citation>
    <scope>NUCLEOTIDE SEQUENCE</scope>
    <source>
        <strain evidence="1">A484AB</strain>
    </source>
</reference>
<evidence type="ECO:0000313" key="1">
    <source>
        <dbReference type="EMBL" id="CAB4000415.1"/>
    </source>
</evidence>
<dbReference type="EMBL" id="CACRXK020003833">
    <property type="protein sequence ID" value="CAB4000415.1"/>
    <property type="molecule type" value="Genomic_DNA"/>
</dbReference>
<dbReference type="Proteomes" id="UP001152795">
    <property type="component" value="Unassembled WGS sequence"/>
</dbReference>